<accession>A0A9P5S0R5</accession>
<dbReference type="InterPro" id="IPR032675">
    <property type="entry name" value="LRR_dom_sf"/>
</dbReference>
<dbReference type="SUPFAM" id="SSF81383">
    <property type="entry name" value="F-box domain"/>
    <property type="match status" value="1"/>
</dbReference>
<dbReference type="SUPFAM" id="SSF52047">
    <property type="entry name" value="RNI-like"/>
    <property type="match status" value="1"/>
</dbReference>
<reference evidence="1" key="1">
    <citation type="journal article" date="2020" name="Fungal Divers.">
        <title>Resolving the Mortierellaceae phylogeny through synthesis of multi-gene phylogenetics and phylogenomics.</title>
        <authorList>
            <person name="Vandepol N."/>
            <person name="Liber J."/>
            <person name="Desiro A."/>
            <person name="Na H."/>
            <person name="Kennedy M."/>
            <person name="Barry K."/>
            <person name="Grigoriev I.V."/>
            <person name="Miller A.N."/>
            <person name="O'Donnell K."/>
            <person name="Stajich J.E."/>
            <person name="Bonito G."/>
        </authorList>
    </citation>
    <scope>NUCLEOTIDE SEQUENCE</scope>
    <source>
        <strain evidence="1">NRRL 6426</strain>
    </source>
</reference>
<gene>
    <name evidence="1" type="ORF">BG015_005342</name>
</gene>
<sequence>MLYQMWLWPEILYHLSEHLTYHELSRLSLVCHAWNNAFAPILWANITLGCQGRCRGHVTGGEGADRTPSLKTLQARASWIRSIAYHGHRDPHQFLLGPQCRYLHSLALRGSIPFNTTATPQFDKAYSDSCRDLIRQNRTTLRHLTLTQMTFNTPKNRIGVPNWSPMRIFAFGKYTDLRTLNVEWCYVYGQHREALWALCGRLEGLTIWGGSVGLPEEVWNRRQLRDKVNAAISSSADDNNNNSAIAGQEITEKWITSKRFPRMVELNISVSERCAEDYLHCIVAQCPRLRRLEWNPRSTTTLFVDLMLEYLTNPKLRATTWPDLECIGRAEIFGQDHLLQLIETWPVGKLLNVNGWLFRATDVMVKRLLDLHSNSLREVDMSLRKEASSWEWMHRFLELCPMLEKVKCQAINLQPLVLENRPPWVCERLQEWEIWIDMDPRSFVPPMILDNGLKRQEEWCRKVFERLGRFRQLRVLDLSWKPSEMGYYGSTRTRKETLALLHFSLRTGLDEMSKLSKLKEVYFQGQQTMLRRSDVRWMVKHWINLEVIQGGSFSEKREPFGGKKKKVWDFEYCRMFEQHHIRASSEFGPYPSDYLNPKQLARLAEADDE</sequence>
<keyword evidence="2" id="KW-1185">Reference proteome</keyword>
<dbReference type="OrthoDB" id="2426993at2759"/>
<proteinExistence type="predicted"/>
<name>A0A9P5S0R5_9FUNG</name>
<dbReference type="AlphaFoldDB" id="A0A9P5S0R5"/>
<dbReference type="Proteomes" id="UP000748756">
    <property type="component" value="Unassembled WGS sequence"/>
</dbReference>
<dbReference type="Gene3D" id="3.80.10.10">
    <property type="entry name" value="Ribonuclease Inhibitor"/>
    <property type="match status" value="1"/>
</dbReference>
<comment type="caution">
    <text evidence="1">The sequence shown here is derived from an EMBL/GenBank/DDBJ whole genome shotgun (WGS) entry which is preliminary data.</text>
</comment>
<dbReference type="EMBL" id="JAAAUQ010000248">
    <property type="protein sequence ID" value="KAF9152379.1"/>
    <property type="molecule type" value="Genomic_DNA"/>
</dbReference>
<dbReference type="InterPro" id="IPR036047">
    <property type="entry name" value="F-box-like_dom_sf"/>
</dbReference>
<protein>
    <recommendedName>
        <fullName evidence="3">F-box domain-containing protein</fullName>
    </recommendedName>
</protein>
<evidence type="ECO:0000313" key="1">
    <source>
        <dbReference type="EMBL" id="KAF9152379.1"/>
    </source>
</evidence>
<evidence type="ECO:0008006" key="3">
    <source>
        <dbReference type="Google" id="ProtNLM"/>
    </source>
</evidence>
<organism evidence="1 2">
    <name type="scientific">Linnemannia schmuckeri</name>
    <dbReference type="NCBI Taxonomy" id="64567"/>
    <lineage>
        <taxon>Eukaryota</taxon>
        <taxon>Fungi</taxon>
        <taxon>Fungi incertae sedis</taxon>
        <taxon>Mucoromycota</taxon>
        <taxon>Mortierellomycotina</taxon>
        <taxon>Mortierellomycetes</taxon>
        <taxon>Mortierellales</taxon>
        <taxon>Mortierellaceae</taxon>
        <taxon>Linnemannia</taxon>
    </lineage>
</organism>
<evidence type="ECO:0000313" key="2">
    <source>
        <dbReference type="Proteomes" id="UP000748756"/>
    </source>
</evidence>